<name>A0A0L8BU59_ENSAD</name>
<dbReference type="AlphaFoldDB" id="A0A0L8BU59"/>
<dbReference type="InterPro" id="IPR016032">
    <property type="entry name" value="Sig_transdc_resp-reg_C-effctor"/>
</dbReference>
<evidence type="ECO:0000313" key="1">
    <source>
        <dbReference type="EMBL" id="KOF18251.1"/>
    </source>
</evidence>
<dbReference type="GO" id="GO:0003677">
    <property type="term" value="F:DNA binding"/>
    <property type="evidence" value="ECO:0007669"/>
    <property type="project" value="InterPro"/>
</dbReference>
<reference evidence="2" key="1">
    <citation type="submission" date="2015-07" db="EMBL/GenBank/DDBJ databases">
        <title>Whole genome sequence of an Ensifer adhaerens strain isolated from a cave pool in the Wind Cave National Park.</title>
        <authorList>
            <person name="Eng W.W.H."/>
            <person name="Gan H.M."/>
            <person name="Barton H.A."/>
            <person name="Savka M.A."/>
        </authorList>
    </citation>
    <scope>NUCLEOTIDE SEQUENCE [LARGE SCALE GENOMIC DNA]</scope>
    <source>
        <strain evidence="2">SD006</strain>
    </source>
</reference>
<dbReference type="OrthoDB" id="8281397at2"/>
<dbReference type="GO" id="GO:0006355">
    <property type="term" value="P:regulation of DNA-templated transcription"/>
    <property type="evidence" value="ECO:0007669"/>
    <property type="project" value="InterPro"/>
</dbReference>
<dbReference type="Gene3D" id="1.10.10.10">
    <property type="entry name" value="Winged helix-like DNA-binding domain superfamily/Winged helix DNA-binding domain"/>
    <property type="match status" value="1"/>
</dbReference>
<accession>A0A0L8BU59</accession>
<organism evidence="1 2">
    <name type="scientific">Ensifer adhaerens</name>
    <name type="common">Sinorhizobium morelense</name>
    <dbReference type="NCBI Taxonomy" id="106592"/>
    <lineage>
        <taxon>Bacteria</taxon>
        <taxon>Pseudomonadati</taxon>
        <taxon>Pseudomonadota</taxon>
        <taxon>Alphaproteobacteria</taxon>
        <taxon>Hyphomicrobiales</taxon>
        <taxon>Rhizobiaceae</taxon>
        <taxon>Sinorhizobium/Ensifer group</taxon>
        <taxon>Ensifer</taxon>
    </lineage>
</organism>
<dbReference type="RefSeq" id="WP_053249694.1">
    <property type="nucleotide sequence ID" value="NZ_LGAP01000008.1"/>
</dbReference>
<sequence>MKDQMNELDPLELRCLTLAARGRTRQDMMRETDIPLDRIDRALQDAMRKLRAGNLAEAIFRAARLDIIS</sequence>
<dbReference type="Proteomes" id="UP000037425">
    <property type="component" value="Unassembled WGS sequence"/>
</dbReference>
<proteinExistence type="predicted"/>
<evidence type="ECO:0000313" key="2">
    <source>
        <dbReference type="Proteomes" id="UP000037425"/>
    </source>
</evidence>
<dbReference type="PATRIC" id="fig|106592.7.peg.7326"/>
<comment type="caution">
    <text evidence="1">The sequence shown here is derived from an EMBL/GenBank/DDBJ whole genome shotgun (WGS) entry which is preliminary data.</text>
</comment>
<evidence type="ECO:0008006" key="3">
    <source>
        <dbReference type="Google" id="ProtNLM"/>
    </source>
</evidence>
<gene>
    <name evidence="1" type="ORF">AC244_15210</name>
</gene>
<dbReference type="InterPro" id="IPR036388">
    <property type="entry name" value="WH-like_DNA-bd_sf"/>
</dbReference>
<dbReference type="SUPFAM" id="SSF46894">
    <property type="entry name" value="C-terminal effector domain of the bipartite response regulators"/>
    <property type="match status" value="1"/>
</dbReference>
<dbReference type="EMBL" id="LGAP01000008">
    <property type="protein sequence ID" value="KOF18251.1"/>
    <property type="molecule type" value="Genomic_DNA"/>
</dbReference>
<protein>
    <recommendedName>
        <fullName evidence="3">Transcriptional regulator</fullName>
    </recommendedName>
</protein>